<reference evidence="1" key="3">
    <citation type="submission" date="1995-04" db="EMBL/GenBank/DDBJ databases">
        <authorList>
            <person name="Smith D.R."/>
        </authorList>
    </citation>
    <scope>NUCLEOTIDE SEQUENCE</scope>
</reference>
<dbReference type="AlphaFoldDB" id="Q50145"/>
<reference evidence="2" key="4">
    <citation type="submission" date="1997-05" db="EMBL/GenBank/DDBJ databases">
        <authorList>
            <person name="Badcock K."/>
            <person name="Churcher C.M."/>
        </authorList>
    </citation>
    <scope>NUCLEOTIDE SEQUENCE</scope>
</reference>
<reference evidence="1" key="2">
    <citation type="submission" date="1994-09" db="EMBL/GenBank/DDBJ databases">
        <authorList>
            <person name="Robison K."/>
        </authorList>
    </citation>
    <scope>NUCLEOTIDE SEQUENCE</scope>
</reference>
<dbReference type="EMBL" id="Z95151">
    <property type="protein sequence ID" value="CAB08406.1"/>
    <property type="molecule type" value="Genomic_DNA"/>
</dbReference>
<accession>O08109</accession>
<evidence type="ECO:0000313" key="1">
    <source>
        <dbReference type="EMBL" id="AAA63130.1"/>
    </source>
</evidence>
<keyword evidence="2" id="KW-0031">Aminopeptidase</keyword>
<evidence type="ECO:0000313" key="2">
    <source>
        <dbReference type="EMBL" id="CAB08406.1"/>
    </source>
</evidence>
<gene>
    <name evidence="2" type="primary">MLCB5.07</name>
</gene>
<keyword evidence="2" id="KW-0378">Hydrolase</keyword>
<protein>
    <submittedName>
        <fullName evidence="1">U296f</fullName>
    </submittedName>
</protein>
<dbReference type="EMBL" id="U15187">
    <property type="protein sequence ID" value="AAA63130.1"/>
    <property type="molecule type" value="Genomic_DNA"/>
</dbReference>
<reference evidence="2" key="5">
    <citation type="submission" date="1997-05" db="EMBL/GenBank/DDBJ databases">
        <authorList>
            <person name="Parkhill J."/>
            <person name="Barrell B.G."/>
            <person name="Rajandream M.A."/>
        </authorList>
    </citation>
    <scope>NUCLEOTIDE SEQUENCE</scope>
</reference>
<reference evidence="2" key="1">
    <citation type="journal article" date="1993" name="Mol. Microbiol.">
        <title>Use of an ordered cosmid library to deduce the genomic organization of Mycobacterium leprae.</title>
        <authorList>
            <person name="Eiglmeier K."/>
            <person name="Honore N."/>
            <person name="Woods S.A."/>
            <person name="Caudron B."/>
            <person name="Cole S.T."/>
        </authorList>
    </citation>
    <scope>NUCLEOTIDE SEQUENCE</scope>
</reference>
<sequence length="49" mass="5512">MINSLHILMLGKWTLCYSIFFVDAAALDLLRGRVCLNGPAQRSSNFQLI</sequence>
<keyword evidence="2" id="KW-0645">Protease</keyword>
<proteinExistence type="predicted"/>
<organism evidence="1">
    <name type="scientific">Mycobacterium leprae</name>
    <dbReference type="NCBI Taxonomy" id="1769"/>
    <lineage>
        <taxon>Bacteria</taxon>
        <taxon>Bacillati</taxon>
        <taxon>Actinomycetota</taxon>
        <taxon>Actinomycetes</taxon>
        <taxon>Mycobacteriales</taxon>
        <taxon>Mycobacteriaceae</taxon>
        <taxon>Mycobacterium</taxon>
    </lineage>
</organism>
<name>Q50145_MYCLR</name>
<dbReference type="GO" id="GO:0004177">
    <property type="term" value="F:aminopeptidase activity"/>
    <property type="evidence" value="ECO:0007669"/>
    <property type="project" value="UniProtKB-KW"/>
</dbReference>
<accession>Q50145</accession>